<evidence type="ECO:0000313" key="1">
    <source>
        <dbReference type="EMBL" id="EQD81105.1"/>
    </source>
</evidence>
<sequence length="75" mass="8736">MELFTKELCEIEHDGIRYILRKNPVHAAEIKKNRERKVDKIMKIDDERNNYLSEHSKANVLTAVSLVNSGIDKLN</sequence>
<dbReference type="EMBL" id="AUZX01000142">
    <property type="protein sequence ID" value="EQD81105.1"/>
    <property type="molecule type" value="Genomic_DNA"/>
</dbReference>
<comment type="caution">
    <text evidence="1">The sequence shown here is derived from an EMBL/GenBank/DDBJ whole genome shotgun (WGS) entry which is preliminary data.</text>
</comment>
<accession>T1DH20</accession>
<dbReference type="AlphaFoldDB" id="T1DH20"/>
<name>T1DH20_9ZZZZ</name>
<feature type="non-terminal residue" evidence="1">
    <location>
        <position position="75"/>
    </location>
</feature>
<reference evidence="1" key="2">
    <citation type="journal article" date="2014" name="ISME J.">
        <title>Microbial stratification in low pH oxic and suboxic macroscopic growths along an acid mine drainage.</title>
        <authorList>
            <person name="Mendez-Garcia C."/>
            <person name="Mesa V."/>
            <person name="Sprenger R.R."/>
            <person name="Richter M."/>
            <person name="Diez M.S."/>
            <person name="Solano J."/>
            <person name="Bargiela R."/>
            <person name="Golyshina O.V."/>
            <person name="Manteca A."/>
            <person name="Ramos J.L."/>
            <person name="Gallego J.R."/>
            <person name="Llorente I."/>
            <person name="Martins Dos Santos V.A."/>
            <person name="Jensen O.N."/>
            <person name="Pelaez A.I."/>
            <person name="Sanchez J."/>
            <person name="Ferrer M."/>
        </authorList>
    </citation>
    <scope>NUCLEOTIDE SEQUENCE</scope>
</reference>
<gene>
    <name evidence="1" type="ORF">B1A_00179</name>
</gene>
<protein>
    <submittedName>
        <fullName evidence="1">Uncharacterized protein</fullName>
    </submittedName>
</protein>
<proteinExistence type="predicted"/>
<organism evidence="1">
    <name type="scientific">mine drainage metagenome</name>
    <dbReference type="NCBI Taxonomy" id="410659"/>
    <lineage>
        <taxon>unclassified sequences</taxon>
        <taxon>metagenomes</taxon>
        <taxon>ecological metagenomes</taxon>
    </lineage>
</organism>
<reference evidence="1" key="1">
    <citation type="submission" date="2013-08" db="EMBL/GenBank/DDBJ databases">
        <authorList>
            <person name="Mendez C."/>
            <person name="Richter M."/>
            <person name="Ferrer M."/>
            <person name="Sanchez J."/>
        </authorList>
    </citation>
    <scope>NUCLEOTIDE SEQUENCE</scope>
</reference>